<accession>A0ACC2GWB5</accession>
<name>A0ACC2GWB5_DALPE</name>
<sequence length="346" mass="36972">MLNKKSTSKAKKRKSAHSEEQHVDRRRKCTESSVEDSKDEQADPELEKPGSNTEEGGLDLSVPFKPISAYVTDRCEMLDQCFRVLGETKLQTMLPDELKSCSLDEIKKLCLEQLEQLPQSSLLLILQGEEQTVSSGEEGGGKTGAADSQQDNNVDSTSSLKESAEVEDLKQAEAGGSEESDVLSINADTCDSDIEGHKDEPSEKTEEATGAVEVAALATTGPVPAQTAVATTGLISAQTAAPVAEEPAADRPSEPKKELQKDIDKSVSEILASAPNPDEVKTLVVAPLSVAPEEPLTTMRVPAQSAPGPAPGLSQPSTQQLELLELEMRARAIKALMKANDVKKWA</sequence>
<organism evidence="1 2">
    <name type="scientific">Dallia pectoralis</name>
    <name type="common">Alaska blackfish</name>
    <dbReference type="NCBI Taxonomy" id="75939"/>
    <lineage>
        <taxon>Eukaryota</taxon>
        <taxon>Metazoa</taxon>
        <taxon>Chordata</taxon>
        <taxon>Craniata</taxon>
        <taxon>Vertebrata</taxon>
        <taxon>Euteleostomi</taxon>
        <taxon>Actinopterygii</taxon>
        <taxon>Neopterygii</taxon>
        <taxon>Teleostei</taxon>
        <taxon>Protacanthopterygii</taxon>
        <taxon>Esociformes</taxon>
        <taxon>Umbridae</taxon>
        <taxon>Dallia</taxon>
    </lineage>
</organism>
<dbReference type="Proteomes" id="UP001157502">
    <property type="component" value="Chromosome 8"/>
</dbReference>
<evidence type="ECO:0000313" key="1">
    <source>
        <dbReference type="EMBL" id="KAJ8008014.1"/>
    </source>
</evidence>
<keyword evidence="2" id="KW-1185">Reference proteome</keyword>
<proteinExistence type="predicted"/>
<reference evidence="1" key="1">
    <citation type="submission" date="2021-05" db="EMBL/GenBank/DDBJ databases">
        <authorList>
            <person name="Pan Q."/>
            <person name="Jouanno E."/>
            <person name="Zahm M."/>
            <person name="Klopp C."/>
            <person name="Cabau C."/>
            <person name="Louis A."/>
            <person name="Berthelot C."/>
            <person name="Parey E."/>
            <person name="Roest Crollius H."/>
            <person name="Montfort J."/>
            <person name="Robinson-Rechavi M."/>
            <person name="Bouchez O."/>
            <person name="Lampietro C."/>
            <person name="Lopez Roques C."/>
            <person name="Donnadieu C."/>
            <person name="Postlethwait J."/>
            <person name="Bobe J."/>
            <person name="Dillon D."/>
            <person name="Chandos A."/>
            <person name="von Hippel F."/>
            <person name="Guiguen Y."/>
        </authorList>
    </citation>
    <scope>NUCLEOTIDE SEQUENCE</scope>
    <source>
        <strain evidence="1">YG-Jan2019</strain>
    </source>
</reference>
<gene>
    <name evidence="1" type="ORF">DPEC_G00100340</name>
</gene>
<dbReference type="EMBL" id="CM055735">
    <property type="protein sequence ID" value="KAJ8008014.1"/>
    <property type="molecule type" value="Genomic_DNA"/>
</dbReference>
<comment type="caution">
    <text evidence="1">The sequence shown here is derived from an EMBL/GenBank/DDBJ whole genome shotgun (WGS) entry which is preliminary data.</text>
</comment>
<protein>
    <submittedName>
        <fullName evidence="1">Uncharacterized protein</fullName>
    </submittedName>
</protein>
<evidence type="ECO:0000313" key="2">
    <source>
        <dbReference type="Proteomes" id="UP001157502"/>
    </source>
</evidence>